<evidence type="ECO:0000313" key="3">
    <source>
        <dbReference type="Proteomes" id="UP000838756"/>
    </source>
</evidence>
<sequence>MEVSTRPEKDQAQNWQHSELPVTGNLGPTLIHLYILHSLTLPVQWDGSFDTTGERSGAELAALRTTAARKKGSALKGVVASVIAGP</sequence>
<keyword evidence="3" id="KW-1185">Reference proteome</keyword>
<name>A0A8S4RB18_9NEOP</name>
<organism evidence="2 3">
    <name type="scientific">Pararge aegeria aegeria</name>
    <dbReference type="NCBI Taxonomy" id="348720"/>
    <lineage>
        <taxon>Eukaryota</taxon>
        <taxon>Metazoa</taxon>
        <taxon>Ecdysozoa</taxon>
        <taxon>Arthropoda</taxon>
        <taxon>Hexapoda</taxon>
        <taxon>Insecta</taxon>
        <taxon>Pterygota</taxon>
        <taxon>Neoptera</taxon>
        <taxon>Endopterygota</taxon>
        <taxon>Lepidoptera</taxon>
        <taxon>Glossata</taxon>
        <taxon>Ditrysia</taxon>
        <taxon>Papilionoidea</taxon>
        <taxon>Nymphalidae</taxon>
        <taxon>Satyrinae</taxon>
        <taxon>Satyrini</taxon>
        <taxon>Parargina</taxon>
        <taxon>Pararge</taxon>
    </lineage>
</organism>
<dbReference type="Proteomes" id="UP000838756">
    <property type="component" value="Unassembled WGS sequence"/>
</dbReference>
<protein>
    <submittedName>
        <fullName evidence="2">Jg10162 protein</fullName>
    </submittedName>
</protein>
<comment type="caution">
    <text evidence="2">The sequence shown here is derived from an EMBL/GenBank/DDBJ whole genome shotgun (WGS) entry which is preliminary data.</text>
</comment>
<feature type="compositionally biased region" description="Basic and acidic residues" evidence="1">
    <location>
        <begin position="1"/>
        <end position="11"/>
    </location>
</feature>
<feature type="region of interest" description="Disordered" evidence="1">
    <location>
        <begin position="1"/>
        <end position="20"/>
    </location>
</feature>
<gene>
    <name evidence="2" type="primary">jg10162</name>
    <name evidence="2" type="ORF">PAEG_LOCUS10831</name>
</gene>
<accession>A0A8S4RB18</accession>
<reference evidence="2" key="1">
    <citation type="submission" date="2022-03" db="EMBL/GenBank/DDBJ databases">
        <authorList>
            <person name="Lindestad O."/>
        </authorList>
    </citation>
    <scope>NUCLEOTIDE SEQUENCE</scope>
</reference>
<evidence type="ECO:0000313" key="2">
    <source>
        <dbReference type="EMBL" id="CAH2232601.1"/>
    </source>
</evidence>
<dbReference type="EMBL" id="CAKXAJ010024910">
    <property type="protein sequence ID" value="CAH2232601.1"/>
    <property type="molecule type" value="Genomic_DNA"/>
</dbReference>
<dbReference type="AlphaFoldDB" id="A0A8S4RB18"/>
<proteinExistence type="predicted"/>
<evidence type="ECO:0000256" key="1">
    <source>
        <dbReference type="SAM" id="MobiDB-lite"/>
    </source>
</evidence>